<reference evidence="2" key="1">
    <citation type="submission" date="2018-06" db="EMBL/GenBank/DDBJ databases">
        <authorList>
            <person name="Zhirakovskaya E."/>
        </authorList>
    </citation>
    <scope>NUCLEOTIDE SEQUENCE</scope>
</reference>
<keyword evidence="1" id="KW-0175">Coiled coil</keyword>
<feature type="coiled-coil region" evidence="1">
    <location>
        <begin position="241"/>
        <end position="273"/>
    </location>
</feature>
<evidence type="ECO:0000313" key="2">
    <source>
        <dbReference type="EMBL" id="VAW53468.1"/>
    </source>
</evidence>
<sequence length="339" mass="38337">MFKQLLASLFVLCCLNFSALANSNNPFAKNDTLAIGKDVAWNIDKKVVQAVKTASDNKGSYYHLQFDNKELRLSITSDAAGISPKKFSQLEIKDVQIDGKQSALFKWCLNNQERHKRFLQQGLKVKKDTCKVNGNAGAFVMRLNKSTLASLQNSSRLVILLKPFRIPLELKYDISDFKDMYLALNTKPAAEVSVVTKQPASPEKKCWTGPPAAYKNIKSVEYNCNDGTAKLQAESWVSRLVNKEKEKRATLKKEKEKQRKLVVEKEKKQLVKKPKNKKLVQIEAAAIAASKANQVQLGDEITQKMVNVCKKYWDKGEHRCYCQKYIKHAPDSIQESSTC</sequence>
<dbReference type="AlphaFoldDB" id="A0A3B0WBV7"/>
<gene>
    <name evidence="2" type="ORF">MNBD_GAMMA06-711</name>
</gene>
<accession>A0A3B0WBV7</accession>
<organism evidence="2">
    <name type="scientific">hydrothermal vent metagenome</name>
    <dbReference type="NCBI Taxonomy" id="652676"/>
    <lineage>
        <taxon>unclassified sequences</taxon>
        <taxon>metagenomes</taxon>
        <taxon>ecological metagenomes</taxon>
    </lineage>
</organism>
<dbReference type="EMBL" id="UOFD01000063">
    <property type="protein sequence ID" value="VAW53468.1"/>
    <property type="molecule type" value="Genomic_DNA"/>
</dbReference>
<name>A0A3B0WBV7_9ZZZZ</name>
<proteinExistence type="predicted"/>
<evidence type="ECO:0000256" key="1">
    <source>
        <dbReference type="SAM" id="Coils"/>
    </source>
</evidence>
<protein>
    <submittedName>
        <fullName evidence="2">Uncharacterized protein</fullName>
    </submittedName>
</protein>